<name>A0A9D2MPL4_9FIRM</name>
<evidence type="ECO:0000313" key="1">
    <source>
        <dbReference type="EMBL" id="HJB89907.1"/>
    </source>
</evidence>
<evidence type="ECO:0000313" key="2">
    <source>
        <dbReference type="Proteomes" id="UP000886883"/>
    </source>
</evidence>
<reference evidence="1" key="1">
    <citation type="journal article" date="2021" name="PeerJ">
        <title>Extensive microbial diversity within the chicken gut microbiome revealed by metagenomics and culture.</title>
        <authorList>
            <person name="Gilroy R."/>
            <person name="Ravi A."/>
            <person name="Getino M."/>
            <person name="Pursley I."/>
            <person name="Horton D.L."/>
            <person name="Alikhan N.F."/>
            <person name="Baker D."/>
            <person name="Gharbi K."/>
            <person name="Hall N."/>
            <person name="Watson M."/>
            <person name="Adriaenssens E.M."/>
            <person name="Foster-Nyarko E."/>
            <person name="Jarju S."/>
            <person name="Secka A."/>
            <person name="Antonio M."/>
            <person name="Oren A."/>
            <person name="Chaudhuri R.R."/>
            <person name="La Ragione R."/>
            <person name="Hildebrand F."/>
            <person name="Pallen M.J."/>
        </authorList>
    </citation>
    <scope>NUCLEOTIDE SEQUENCE</scope>
    <source>
        <strain evidence="1">USAMLcec3-2134</strain>
    </source>
</reference>
<dbReference type="Proteomes" id="UP000886883">
    <property type="component" value="Unassembled WGS sequence"/>
</dbReference>
<organism evidence="1 2">
    <name type="scientific">Candidatus Eisenbergiella merdigallinarum</name>
    <dbReference type="NCBI Taxonomy" id="2838552"/>
    <lineage>
        <taxon>Bacteria</taxon>
        <taxon>Bacillati</taxon>
        <taxon>Bacillota</taxon>
        <taxon>Clostridia</taxon>
        <taxon>Lachnospirales</taxon>
        <taxon>Lachnospiraceae</taxon>
        <taxon>Eisenbergiella</taxon>
    </lineage>
</organism>
<sequence>MKKELLVFTGIICLSAILFGRAGNADGISLNREQTNQDVIFSSEERSLKNSVAENQSKEEISRIVDADELETAFGISISLPQNRNWISDCEYYLTDENNLQITYYDSIADSNCIVLVPKMKNLFCRKTNIMKT</sequence>
<dbReference type="AlphaFoldDB" id="A0A9D2MPL4"/>
<protein>
    <submittedName>
        <fullName evidence="1">Uncharacterized protein</fullName>
    </submittedName>
</protein>
<proteinExistence type="predicted"/>
<accession>A0A9D2MPL4</accession>
<gene>
    <name evidence="1" type="ORF">H9763_00370</name>
</gene>
<dbReference type="EMBL" id="DWXE01000001">
    <property type="protein sequence ID" value="HJB89907.1"/>
    <property type="molecule type" value="Genomic_DNA"/>
</dbReference>
<comment type="caution">
    <text evidence="1">The sequence shown here is derived from an EMBL/GenBank/DDBJ whole genome shotgun (WGS) entry which is preliminary data.</text>
</comment>
<reference evidence="1" key="2">
    <citation type="submission" date="2021-04" db="EMBL/GenBank/DDBJ databases">
        <authorList>
            <person name="Gilroy R."/>
        </authorList>
    </citation>
    <scope>NUCLEOTIDE SEQUENCE</scope>
    <source>
        <strain evidence="1">USAMLcec3-2134</strain>
    </source>
</reference>